<dbReference type="Proteomes" id="UP000078561">
    <property type="component" value="Unassembled WGS sequence"/>
</dbReference>
<evidence type="ECO:0000259" key="5">
    <source>
        <dbReference type="PROSITE" id="PS50181"/>
    </source>
</evidence>
<evidence type="ECO:0000256" key="3">
    <source>
        <dbReference type="PROSITE-ProRule" id="PRU00221"/>
    </source>
</evidence>
<name>A0A168NXW8_ABSGL</name>
<dbReference type="PROSITE" id="PS50294">
    <property type="entry name" value="WD_REPEATS_REGION"/>
    <property type="match status" value="5"/>
</dbReference>
<dbReference type="InParanoid" id="A0A168NXW8"/>
<dbReference type="PROSITE" id="PS50181">
    <property type="entry name" value="FBOX"/>
    <property type="match status" value="1"/>
</dbReference>
<dbReference type="OrthoDB" id="19711at2759"/>
<dbReference type="Gene3D" id="2.130.10.10">
    <property type="entry name" value="YVTN repeat-like/Quinoprotein amine dehydrogenase"/>
    <property type="match status" value="3"/>
</dbReference>
<dbReference type="OMA" id="FRVWEHE"/>
<dbReference type="InterPro" id="IPR036322">
    <property type="entry name" value="WD40_repeat_dom_sf"/>
</dbReference>
<accession>A0A168NXW8</accession>
<dbReference type="SMART" id="SM00256">
    <property type="entry name" value="FBOX"/>
    <property type="match status" value="1"/>
</dbReference>
<dbReference type="Pfam" id="PF12937">
    <property type="entry name" value="F-box-like"/>
    <property type="match status" value="1"/>
</dbReference>
<dbReference type="InterPro" id="IPR020472">
    <property type="entry name" value="WD40_PAC1"/>
</dbReference>
<reference evidence="6" key="1">
    <citation type="submission" date="2016-04" db="EMBL/GenBank/DDBJ databases">
        <authorList>
            <person name="Evans L.H."/>
            <person name="Alamgir A."/>
            <person name="Owens N."/>
            <person name="Weber N.D."/>
            <person name="Virtaneva K."/>
            <person name="Barbian K."/>
            <person name="Babar A."/>
            <person name="Rosenke K."/>
        </authorList>
    </citation>
    <scope>NUCLEOTIDE SEQUENCE [LARGE SCALE GENOMIC DNA]</scope>
    <source>
        <strain evidence="6">CBS 101.48</strain>
    </source>
</reference>
<dbReference type="PANTHER" id="PTHR22847">
    <property type="entry name" value="WD40 REPEAT PROTEIN"/>
    <property type="match status" value="1"/>
</dbReference>
<dbReference type="InterPro" id="IPR036047">
    <property type="entry name" value="F-box-like_dom_sf"/>
</dbReference>
<feature type="repeat" description="WD" evidence="3">
    <location>
        <begin position="444"/>
        <end position="483"/>
    </location>
</feature>
<feature type="repeat" description="WD" evidence="3">
    <location>
        <begin position="284"/>
        <end position="323"/>
    </location>
</feature>
<dbReference type="Pfam" id="PF00400">
    <property type="entry name" value="WD40"/>
    <property type="match status" value="7"/>
</dbReference>
<evidence type="ECO:0000256" key="1">
    <source>
        <dbReference type="ARBA" id="ARBA00022574"/>
    </source>
</evidence>
<feature type="domain" description="F-box" evidence="5">
    <location>
        <begin position="154"/>
        <end position="202"/>
    </location>
</feature>
<dbReference type="SMART" id="SM00320">
    <property type="entry name" value="WD40"/>
    <property type="match status" value="7"/>
</dbReference>
<feature type="repeat" description="WD" evidence="3">
    <location>
        <begin position="404"/>
        <end position="443"/>
    </location>
</feature>
<dbReference type="PANTHER" id="PTHR22847:SF745">
    <property type="entry name" value="F-BOX_WD REPEAT-CONTAINING PROTEIN 7"/>
    <property type="match status" value="1"/>
</dbReference>
<gene>
    <name evidence="6" type="primary">ABSGL_07156.1 scaffold 8717</name>
</gene>
<dbReference type="PROSITE" id="PS50082">
    <property type="entry name" value="WD_REPEATS_2"/>
    <property type="match status" value="6"/>
</dbReference>
<feature type="repeat" description="WD" evidence="3">
    <location>
        <begin position="324"/>
        <end position="363"/>
    </location>
</feature>
<evidence type="ECO:0000256" key="2">
    <source>
        <dbReference type="ARBA" id="ARBA00022737"/>
    </source>
</evidence>
<proteinExistence type="predicted"/>
<dbReference type="SUPFAM" id="SSF50978">
    <property type="entry name" value="WD40 repeat-like"/>
    <property type="match status" value="1"/>
</dbReference>
<evidence type="ECO:0000313" key="7">
    <source>
        <dbReference type="Proteomes" id="UP000078561"/>
    </source>
</evidence>
<feature type="region of interest" description="Disordered" evidence="4">
    <location>
        <begin position="1"/>
        <end position="33"/>
    </location>
</feature>
<evidence type="ECO:0000313" key="6">
    <source>
        <dbReference type="EMBL" id="SAM01415.1"/>
    </source>
</evidence>
<dbReference type="InterPro" id="IPR015943">
    <property type="entry name" value="WD40/YVTN_repeat-like_dom_sf"/>
</dbReference>
<feature type="compositionally biased region" description="Low complexity" evidence="4">
    <location>
        <begin position="16"/>
        <end position="29"/>
    </location>
</feature>
<dbReference type="InterPro" id="IPR001680">
    <property type="entry name" value="WD40_rpt"/>
</dbReference>
<dbReference type="PRINTS" id="PR00320">
    <property type="entry name" value="GPROTEINBRPT"/>
</dbReference>
<keyword evidence="7" id="KW-1185">Reference proteome</keyword>
<keyword evidence="1 3" id="KW-0853">WD repeat</keyword>
<dbReference type="CDD" id="cd00200">
    <property type="entry name" value="WD40"/>
    <property type="match status" value="1"/>
</dbReference>
<feature type="repeat" description="WD" evidence="3">
    <location>
        <begin position="244"/>
        <end position="283"/>
    </location>
</feature>
<keyword evidence="2" id="KW-0677">Repeat</keyword>
<evidence type="ECO:0000256" key="4">
    <source>
        <dbReference type="SAM" id="MobiDB-lite"/>
    </source>
</evidence>
<dbReference type="Gene3D" id="1.20.1280.50">
    <property type="match status" value="1"/>
</dbReference>
<protein>
    <recommendedName>
        <fullName evidence="5">F-box domain-containing protein</fullName>
    </recommendedName>
</protein>
<dbReference type="InterPro" id="IPR001810">
    <property type="entry name" value="F-box_dom"/>
</dbReference>
<sequence length="525" mass="59465">MPSEQQECIGYGSNKTSSTSSTPSHLTPTQLPGTHHDVVMTEAAPLHHYQHTLMPHHPQRFLLGHGGVSGSHSLGFRATTRSIKKRNHGASSLGRNSPALQASKVAFYVAPRRHQRQRHPNQQPHQLYQYLPTIAHNQHQLSAGEELLFGTKKIDFLLELPCELSIQILSYLDTQSLVRLSSVSRGINELYRSNDVYVWRHRVYEQQWQPSLQRHLPMNWLHIFKQRYQLAKRWDNGKVSTRYLTGHRDSVYCLQFDDTKIITGSRDHTIKIWDMSSYQCVQTLHGHRASVLCLQFNDKIMVSGSSDMTLIIWDMATLRPVKTLQGHTAGVLDVSFDDRYIVSSSKDATIRIWDVTTGDLLRTIHAHNGPVNAIQLHGDNIVSASGDTLVKMWNVKTGACIRQFAGHTRGLACVQYDGKRIITGSNDRTIRVFDAETGECTMIFEGHTDLVRTLHFNGDRIVSASYDLSVRVWDIKSGACLLNFQSGHTSWVLDVHFDKTKIISASQDHRVLVMDFAQGLDTKYL</sequence>
<organism evidence="6">
    <name type="scientific">Absidia glauca</name>
    <name type="common">Pin mould</name>
    <dbReference type="NCBI Taxonomy" id="4829"/>
    <lineage>
        <taxon>Eukaryota</taxon>
        <taxon>Fungi</taxon>
        <taxon>Fungi incertae sedis</taxon>
        <taxon>Mucoromycota</taxon>
        <taxon>Mucoromycotina</taxon>
        <taxon>Mucoromycetes</taxon>
        <taxon>Mucorales</taxon>
        <taxon>Cunninghamellaceae</taxon>
        <taxon>Absidia</taxon>
    </lineage>
</organism>
<dbReference type="SUPFAM" id="SSF81383">
    <property type="entry name" value="F-box domain"/>
    <property type="match status" value="1"/>
</dbReference>
<dbReference type="PROSITE" id="PS00678">
    <property type="entry name" value="WD_REPEATS_1"/>
    <property type="match status" value="5"/>
</dbReference>
<dbReference type="InterPro" id="IPR019775">
    <property type="entry name" value="WD40_repeat_CS"/>
</dbReference>
<dbReference type="EMBL" id="LT553527">
    <property type="protein sequence ID" value="SAM01415.1"/>
    <property type="molecule type" value="Genomic_DNA"/>
</dbReference>
<dbReference type="AlphaFoldDB" id="A0A168NXW8"/>
<feature type="repeat" description="WD" evidence="3">
    <location>
        <begin position="364"/>
        <end position="403"/>
    </location>
</feature>
<dbReference type="STRING" id="4829.A0A168NXW8"/>